<evidence type="ECO:0000313" key="6">
    <source>
        <dbReference type="Proteomes" id="UP001235712"/>
    </source>
</evidence>
<keyword evidence="2" id="KW-0472">Membrane</keyword>
<dbReference type="SMART" id="SM00267">
    <property type="entry name" value="GGDEF"/>
    <property type="match status" value="1"/>
</dbReference>
<dbReference type="Pfam" id="PF00990">
    <property type="entry name" value="GGDEF"/>
    <property type="match status" value="1"/>
</dbReference>
<organism evidence="5 6">
    <name type="scientific">Kineosporia succinea</name>
    <dbReference type="NCBI Taxonomy" id="84632"/>
    <lineage>
        <taxon>Bacteria</taxon>
        <taxon>Bacillati</taxon>
        <taxon>Actinomycetota</taxon>
        <taxon>Actinomycetes</taxon>
        <taxon>Kineosporiales</taxon>
        <taxon>Kineosporiaceae</taxon>
        <taxon>Kineosporia</taxon>
    </lineage>
</organism>
<accession>A0ABT9P0T9</accession>
<protein>
    <submittedName>
        <fullName evidence="5">Diguanylate cyclase (GGDEF)-like protein</fullName>
    </submittedName>
</protein>
<dbReference type="CDD" id="cd01949">
    <property type="entry name" value="GGDEF"/>
    <property type="match status" value="1"/>
</dbReference>
<dbReference type="Pfam" id="PF00563">
    <property type="entry name" value="EAL"/>
    <property type="match status" value="1"/>
</dbReference>
<feature type="transmembrane region" description="Helical" evidence="2">
    <location>
        <begin position="119"/>
        <end position="140"/>
    </location>
</feature>
<dbReference type="InterPro" id="IPR029787">
    <property type="entry name" value="Nucleotide_cyclase"/>
</dbReference>
<keyword evidence="2" id="KW-1133">Transmembrane helix</keyword>
<dbReference type="SUPFAM" id="SSF55073">
    <property type="entry name" value="Nucleotide cyclase"/>
    <property type="match status" value="1"/>
</dbReference>
<feature type="compositionally biased region" description="Low complexity" evidence="1">
    <location>
        <begin position="771"/>
        <end position="793"/>
    </location>
</feature>
<dbReference type="NCBIfam" id="TIGR00254">
    <property type="entry name" value="GGDEF"/>
    <property type="match status" value="1"/>
</dbReference>
<dbReference type="SUPFAM" id="SSF141868">
    <property type="entry name" value="EAL domain-like"/>
    <property type="match status" value="1"/>
</dbReference>
<dbReference type="PROSITE" id="PS50887">
    <property type="entry name" value="GGDEF"/>
    <property type="match status" value="1"/>
</dbReference>
<dbReference type="EMBL" id="JAUSQZ010000001">
    <property type="protein sequence ID" value="MDP9826127.1"/>
    <property type="molecule type" value="Genomic_DNA"/>
</dbReference>
<dbReference type="PANTHER" id="PTHR33121">
    <property type="entry name" value="CYCLIC DI-GMP PHOSPHODIESTERASE PDEF"/>
    <property type="match status" value="1"/>
</dbReference>
<keyword evidence="2" id="KW-0812">Transmembrane</keyword>
<feature type="domain" description="GGDEF" evidence="4">
    <location>
        <begin position="367"/>
        <end position="499"/>
    </location>
</feature>
<dbReference type="PROSITE" id="PS50883">
    <property type="entry name" value="EAL"/>
    <property type="match status" value="1"/>
</dbReference>
<feature type="transmembrane region" description="Helical" evidence="2">
    <location>
        <begin position="152"/>
        <end position="170"/>
    </location>
</feature>
<dbReference type="Gene3D" id="3.30.70.270">
    <property type="match status" value="1"/>
</dbReference>
<dbReference type="CDD" id="cd01948">
    <property type="entry name" value="EAL"/>
    <property type="match status" value="1"/>
</dbReference>
<feature type="transmembrane region" description="Helical" evidence="2">
    <location>
        <begin position="217"/>
        <end position="237"/>
    </location>
</feature>
<feature type="transmembrane region" description="Helical" evidence="2">
    <location>
        <begin position="21"/>
        <end position="38"/>
    </location>
</feature>
<feature type="transmembrane region" description="Helical" evidence="2">
    <location>
        <begin position="243"/>
        <end position="264"/>
    </location>
</feature>
<dbReference type="InterPro" id="IPR001633">
    <property type="entry name" value="EAL_dom"/>
</dbReference>
<sequence>MTQPRYAAGAGRWISRATVTGLVLSAITLLGALGAVAVTADAPFAVAEAVNCLLATYLAAVTLVLLRRNARRDRTEEHETQVWRYLLLGALILTVAVLAGQAAALLAHGPYPSGTDLGWVVFTVGCIAAGPFFYQGLVRWKRVRTALADPNDILNGIGAWMVVVAIANAVHEPGLHDDAFVFWRTEAGYALIGAGVVLFGSAVTIANLNGLASDARAWLLTGAMATPLAVALAPLALGSGPHAHGAAATQGLILVAAALIGLAFQRPAERSELLPAMTETTTASALTVLIAGVLVLVQQALTSRHDVLVTGLAATAVAGACYRFVTVVRDLAVLARAKHEALTDELTGAANRRAMVMAIDRSLAANTEVALLLIDLDRFKLINDRYGHSVGDRLLQDVSASFDRHVPAGGLLARLGGDEFAVLLTGAGAEHADFTAQRLVEAGATYRSLDGRPLRVYASVGVAHNDHADMPGVELMRRADVAMYRAKSAGLGFSRYDSDLDAAAQEELELSEDLQWVFADPAAVAEQIRVFFQPQVRICDLEVVGAEALARWEHPRHGLLGPVRFVDLVENQGLMGILTERVLHESVTQWQRWRAAGRSLRVSVNLSAGFLAEPRLLEILDDVLARDIDPAQFVMEITETGFMVDPVLAARTIRDMADRGFGISIDDYGTGYSSLSYLNDIPAAELKIDRTFTHRILGDERTAAIVAGTAQIAHRLDMRLLVEGVEDEATLAALGGLGCDEAQGYLFAAPLPTDAFMTWLDRYPVPAPTMVTPRPGPTTTSTVTPLRTPAAPR</sequence>
<proteinExistence type="predicted"/>
<dbReference type="InterPro" id="IPR000160">
    <property type="entry name" value="GGDEF_dom"/>
</dbReference>
<feature type="region of interest" description="Disordered" evidence="1">
    <location>
        <begin position="770"/>
        <end position="793"/>
    </location>
</feature>
<dbReference type="Gene3D" id="3.20.20.450">
    <property type="entry name" value="EAL domain"/>
    <property type="match status" value="1"/>
</dbReference>
<name>A0ABT9P0T9_9ACTN</name>
<comment type="caution">
    <text evidence="5">The sequence shown here is derived from an EMBL/GenBank/DDBJ whole genome shotgun (WGS) entry which is preliminary data.</text>
</comment>
<evidence type="ECO:0000313" key="5">
    <source>
        <dbReference type="EMBL" id="MDP9826127.1"/>
    </source>
</evidence>
<feature type="transmembrane region" description="Helical" evidence="2">
    <location>
        <begin position="44"/>
        <end position="66"/>
    </location>
</feature>
<evidence type="ECO:0000256" key="2">
    <source>
        <dbReference type="SAM" id="Phobius"/>
    </source>
</evidence>
<evidence type="ECO:0000256" key="1">
    <source>
        <dbReference type="SAM" id="MobiDB-lite"/>
    </source>
</evidence>
<feature type="transmembrane region" description="Helical" evidence="2">
    <location>
        <begin position="86"/>
        <end position="107"/>
    </location>
</feature>
<feature type="transmembrane region" description="Helical" evidence="2">
    <location>
        <begin position="276"/>
        <end position="301"/>
    </location>
</feature>
<evidence type="ECO:0000259" key="3">
    <source>
        <dbReference type="PROSITE" id="PS50883"/>
    </source>
</evidence>
<keyword evidence="6" id="KW-1185">Reference proteome</keyword>
<evidence type="ECO:0000259" key="4">
    <source>
        <dbReference type="PROSITE" id="PS50887"/>
    </source>
</evidence>
<dbReference type="InterPro" id="IPR050706">
    <property type="entry name" value="Cyclic-di-GMP_PDE-like"/>
</dbReference>
<dbReference type="InterPro" id="IPR035919">
    <property type="entry name" value="EAL_sf"/>
</dbReference>
<dbReference type="Proteomes" id="UP001235712">
    <property type="component" value="Unassembled WGS sequence"/>
</dbReference>
<feature type="transmembrane region" description="Helical" evidence="2">
    <location>
        <begin position="190"/>
        <end position="210"/>
    </location>
</feature>
<dbReference type="PANTHER" id="PTHR33121:SF79">
    <property type="entry name" value="CYCLIC DI-GMP PHOSPHODIESTERASE PDED-RELATED"/>
    <property type="match status" value="1"/>
</dbReference>
<dbReference type="InterPro" id="IPR043128">
    <property type="entry name" value="Rev_trsase/Diguanyl_cyclase"/>
</dbReference>
<reference evidence="5 6" key="1">
    <citation type="submission" date="2023-07" db="EMBL/GenBank/DDBJ databases">
        <title>Sequencing the genomes of 1000 actinobacteria strains.</title>
        <authorList>
            <person name="Klenk H.-P."/>
        </authorList>
    </citation>
    <scope>NUCLEOTIDE SEQUENCE [LARGE SCALE GENOMIC DNA]</scope>
    <source>
        <strain evidence="5 6">DSM 44388</strain>
    </source>
</reference>
<feature type="domain" description="EAL" evidence="3">
    <location>
        <begin position="507"/>
        <end position="764"/>
    </location>
</feature>
<dbReference type="RefSeq" id="WP_307240622.1">
    <property type="nucleotide sequence ID" value="NZ_JAUSQZ010000001.1"/>
</dbReference>
<dbReference type="SMART" id="SM00052">
    <property type="entry name" value="EAL"/>
    <property type="match status" value="1"/>
</dbReference>
<gene>
    <name evidence="5" type="ORF">J2S57_001876</name>
</gene>